<comment type="caution">
    <text evidence="1">The sequence shown here is derived from an EMBL/GenBank/DDBJ whole genome shotgun (WGS) entry which is preliminary data.</text>
</comment>
<dbReference type="AlphaFoldDB" id="W2ZM94"/>
<organism evidence="1 2">
    <name type="scientific">Phytophthora nicotianae P10297</name>
    <dbReference type="NCBI Taxonomy" id="1317064"/>
    <lineage>
        <taxon>Eukaryota</taxon>
        <taxon>Sar</taxon>
        <taxon>Stramenopiles</taxon>
        <taxon>Oomycota</taxon>
        <taxon>Peronosporomycetes</taxon>
        <taxon>Peronosporales</taxon>
        <taxon>Peronosporaceae</taxon>
        <taxon>Phytophthora</taxon>
    </lineage>
</organism>
<dbReference type="Proteomes" id="UP000018948">
    <property type="component" value="Unassembled WGS sequence"/>
</dbReference>
<sequence>MEAEHKIRHHRRSSILHLMLPNSSGRNRLLTELVYDHRNRYLNLDSLGKSVAKAEDVKLPQMLDWEAERTCYTPARRSNPSEVQIESIANLKSLKKRIGKAVQASLETEFAQVDTIGVLVEGSDIIEAVEALMVLKPDFVRADDVSTDVVHVSAEIVSVDEEDLVQISTEPKFNDVDMSVTDSVDGIVSSGVIAEDVLSVIDAVQGSAELNILVSDVVVTSAESLDGVVVATDVVAVTEVIALSGEDLPIAVSVLDADAATKQDLVNRLRKSTVSKACFAYYYALTDDEFCIAMIRLH</sequence>
<reference evidence="1 2" key="1">
    <citation type="submission" date="2013-11" db="EMBL/GenBank/DDBJ databases">
        <title>The Genome Sequence of Phytophthora parasitica P10297.</title>
        <authorList>
            <consortium name="The Broad Institute Genomics Platform"/>
            <person name="Russ C."/>
            <person name="Tyler B."/>
            <person name="Panabieres F."/>
            <person name="Shan W."/>
            <person name="Tripathy S."/>
            <person name="Grunwald N."/>
            <person name="Machado M."/>
            <person name="Johnson C.S."/>
            <person name="Walker B."/>
            <person name="Young S.K."/>
            <person name="Zeng Q."/>
            <person name="Gargeya S."/>
            <person name="Fitzgerald M."/>
            <person name="Haas B."/>
            <person name="Abouelleil A."/>
            <person name="Allen A.W."/>
            <person name="Alvarado L."/>
            <person name="Arachchi H.M."/>
            <person name="Berlin A.M."/>
            <person name="Chapman S.B."/>
            <person name="Gainer-Dewar J."/>
            <person name="Goldberg J."/>
            <person name="Griggs A."/>
            <person name="Gujja S."/>
            <person name="Hansen M."/>
            <person name="Howarth C."/>
            <person name="Imamovic A."/>
            <person name="Ireland A."/>
            <person name="Larimer J."/>
            <person name="McCowan C."/>
            <person name="Murphy C."/>
            <person name="Pearson M."/>
            <person name="Poon T.W."/>
            <person name="Priest M."/>
            <person name="Roberts A."/>
            <person name="Saif S."/>
            <person name="Shea T."/>
            <person name="Sisk P."/>
            <person name="Sykes S."/>
            <person name="Wortman J."/>
            <person name="Nusbaum C."/>
            <person name="Birren B."/>
        </authorList>
    </citation>
    <scope>NUCLEOTIDE SEQUENCE [LARGE SCALE GENOMIC DNA]</scope>
    <source>
        <strain evidence="1 2">P10297</strain>
    </source>
</reference>
<name>W2ZM94_PHYNI</name>
<evidence type="ECO:0000313" key="1">
    <source>
        <dbReference type="EMBL" id="ETP48106.1"/>
    </source>
</evidence>
<gene>
    <name evidence="1" type="ORF">F442_06112</name>
</gene>
<protein>
    <submittedName>
        <fullName evidence="1">Uncharacterized protein</fullName>
    </submittedName>
</protein>
<accession>W2ZM94</accession>
<proteinExistence type="predicted"/>
<dbReference type="EMBL" id="ANIY01001317">
    <property type="protein sequence ID" value="ETP48106.1"/>
    <property type="molecule type" value="Genomic_DNA"/>
</dbReference>
<evidence type="ECO:0000313" key="2">
    <source>
        <dbReference type="Proteomes" id="UP000018948"/>
    </source>
</evidence>